<dbReference type="Pfam" id="PF00171">
    <property type="entry name" value="Aldedh"/>
    <property type="match status" value="2"/>
</dbReference>
<dbReference type="InterPro" id="IPR016161">
    <property type="entry name" value="Ald_DH/histidinol_DH"/>
</dbReference>
<dbReference type="GO" id="GO:0004491">
    <property type="term" value="F:methylmalonate-semialdehyde dehydrogenase (acylating, NAD) activity"/>
    <property type="evidence" value="ECO:0007669"/>
    <property type="project" value="UniProtKB-EC"/>
</dbReference>
<dbReference type="GO" id="GO:0005739">
    <property type="term" value="C:mitochondrion"/>
    <property type="evidence" value="ECO:0007669"/>
    <property type="project" value="TreeGrafter"/>
</dbReference>
<dbReference type="InterPro" id="IPR010061">
    <property type="entry name" value="MeMal-semiAld_DH"/>
</dbReference>
<sequence length="156" mass="17196">VAGVPHGVANVSHGAYQSVQFVCSHPLLRAVSFVGSDRAGRYLYETASENGKRVQCNMPISSSGQCSTIHEGFEPNVDVGPVISPYAKQRIQHLIESFVQEGAKILLDGRRVRGPGYEGGNFIGPTVQARVQSHMRCYWEKIFGPVRFCLEVNKYI</sequence>
<keyword evidence="6" id="KW-1185">Reference proteome</keyword>
<proteinExistence type="inferred from homology"/>
<dbReference type="Gene3D" id="3.40.309.10">
    <property type="entry name" value="Aldehyde Dehydrogenase, Chain A, domain 2"/>
    <property type="match status" value="1"/>
</dbReference>
<gene>
    <name evidence="5" type="ORF">FBUS_03825</name>
</gene>
<comment type="catalytic activity">
    <reaction evidence="2">
        <text>2-methyl-3-oxopropanoate + NAD(+) + CoA + H2O = propanoyl-CoA + hydrogencarbonate + NADH + H(+)</text>
        <dbReference type="Rhea" id="RHEA:20804"/>
        <dbReference type="ChEBI" id="CHEBI:15377"/>
        <dbReference type="ChEBI" id="CHEBI:15378"/>
        <dbReference type="ChEBI" id="CHEBI:17544"/>
        <dbReference type="ChEBI" id="CHEBI:57287"/>
        <dbReference type="ChEBI" id="CHEBI:57392"/>
        <dbReference type="ChEBI" id="CHEBI:57540"/>
        <dbReference type="ChEBI" id="CHEBI:57700"/>
        <dbReference type="ChEBI" id="CHEBI:57945"/>
        <dbReference type="EC" id="1.2.1.27"/>
    </reaction>
    <physiologicalReaction direction="left-to-right" evidence="2">
        <dbReference type="Rhea" id="RHEA:20805"/>
    </physiologicalReaction>
</comment>
<dbReference type="EMBL" id="LUCM01000828">
    <property type="protein sequence ID" value="KAA0199939.1"/>
    <property type="molecule type" value="Genomic_DNA"/>
</dbReference>
<evidence type="ECO:0000259" key="4">
    <source>
        <dbReference type="Pfam" id="PF00171"/>
    </source>
</evidence>
<reference evidence="5" key="1">
    <citation type="submission" date="2019-05" db="EMBL/GenBank/DDBJ databases">
        <title>Annotation for the trematode Fasciolopsis buski.</title>
        <authorList>
            <person name="Choi Y.-J."/>
        </authorList>
    </citation>
    <scope>NUCLEOTIDE SEQUENCE</scope>
    <source>
        <strain evidence="5">HT</strain>
        <tissue evidence="5">Whole worm</tissue>
    </source>
</reference>
<protein>
    <submittedName>
        <fullName evidence="5">Putative methylmalonate semialdehyde dehydrogenase</fullName>
    </submittedName>
</protein>
<evidence type="ECO:0000256" key="1">
    <source>
        <dbReference type="ARBA" id="ARBA00009986"/>
    </source>
</evidence>
<accession>A0A8E0S788</accession>
<dbReference type="AlphaFoldDB" id="A0A8E0S788"/>
<name>A0A8E0S788_9TREM</name>
<evidence type="ECO:0000256" key="3">
    <source>
        <dbReference type="ARBA" id="ARBA00048821"/>
    </source>
</evidence>
<dbReference type="SUPFAM" id="SSF53720">
    <property type="entry name" value="ALDH-like"/>
    <property type="match status" value="1"/>
</dbReference>
<dbReference type="InterPro" id="IPR015590">
    <property type="entry name" value="Aldehyde_DH_dom"/>
</dbReference>
<dbReference type="Gene3D" id="3.40.605.10">
    <property type="entry name" value="Aldehyde Dehydrogenase, Chain A, domain 1"/>
    <property type="match status" value="1"/>
</dbReference>
<feature type="domain" description="Aldehyde dehydrogenase" evidence="4">
    <location>
        <begin position="69"/>
        <end position="153"/>
    </location>
</feature>
<evidence type="ECO:0000313" key="6">
    <source>
        <dbReference type="Proteomes" id="UP000728185"/>
    </source>
</evidence>
<comment type="similarity">
    <text evidence="1">Belongs to the aldehyde dehydrogenase family.</text>
</comment>
<dbReference type="Proteomes" id="UP000728185">
    <property type="component" value="Unassembled WGS sequence"/>
</dbReference>
<dbReference type="PANTHER" id="PTHR43866">
    <property type="entry name" value="MALONATE-SEMIALDEHYDE DEHYDROGENASE"/>
    <property type="match status" value="1"/>
</dbReference>
<dbReference type="OrthoDB" id="310895at2759"/>
<comment type="catalytic activity">
    <reaction evidence="3">
        <text>3-oxopropanoate + NAD(+) + CoA + H2O = hydrogencarbonate + acetyl-CoA + NADH + H(+)</text>
        <dbReference type="Rhea" id="RHEA:76615"/>
        <dbReference type="ChEBI" id="CHEBI:15377"/>
        <dbReference type="ChEBI" id="CHEBI:15378"/>
        <dbReference type="ChEBI" id="CHEBI:17544"/>
        <dbReference type="ChEBI" id="CHEBI:33190"/>
        <dbReference type="ChEBI" id="CHEBI:57287"/>
        <dbReference type="ChEBI" id="CHEBI:57288"/>
        <dbReference type="ChEBI" id="CHEBI:57540"/>
        <dbReference type="ChEBI" id="CHEBI:57945"/>
        <dbReference type="EC" id="1.2.1.27"/>
    </reaction>
    <physiologicalReaction direction="left-to-right" evidence="3">
        <dbReference type="Rhea" id="RHEA:76616"/>
    </physiologicalReaction>
</comment>
<dbReference type="GO" id="GO:0006574">
    <property type="term" value="P:L-valine catabolic process"/>
    <property type="evidence" value="ECO:0007669"/>
    <property type="project" value="TreeGrafter"/>
</dbReference>
<organism evidence="5 6">
    <name type="scientific">Fasciolopsis buskii</name>
    <dbReference type="NCBI Taxonomy" id="27845"/>
    <lineage>
        <taxon>Eukaryota</taxon>
        <taxon>Metazoa</taxon>
        <taxon>Spiralia</taxon>
        <taxon>Lophotrochozoa</taxon>
        <taxon>Platyhelminthes</taxon>
        <taxon>Trematoda</taxon>
        <taxon>Digenea</taxon>
        <taxon>Plagiorchiida</taxon>
        <taxon>Echinostomata</taxon>
        <taxon>Echinostomatoidea</taxon>
        <taxon>Fasciolidae</taxon>
        <taxon>Fasciolopsis</taxon>
    </lineage>
</organism>
<dbReference type="InterPro" id="IPR016163">
    <property type="entry name" value="Ald_DH_C"/>
</dbReference>
<feature type="domain" description="Aldehyde dehydrogenase" evidence="4">
    <location>
        <begin position="2"/>
        <end position="58"/>
    </location>
</feature>
<dbReference type="GO" id="GO:0006210">
    <property type="term" value="P:thymine catabolic process"/>
    <property type="evidence" value="ECO:0007669"/>
    <property type="project" value="TreeGrafter"/>
</dbReference>
<feature type="non-terminal residue" evidence="5">
    <location>
        <position position="1"/>
    </location>
</feature>
<dbReference type="PANTHER" id="PTHR43866:SF3">
    <property type="entry name" value="METHYLMALONATE-SEMIALDEHYDE DEHYDROGENASE [ACYLATING], MITOCHONDRIAL"/>
    <property type="match status" value="1"/>
</dbReference>
<evidence type="ECO:0000313" key="5">
    <source>
        <dbReference type="EMBL" id="KAA0199939.1"/>
    </source>
</evidence>
<dbReference type="InterPro" id="IPR016162">
    <property type="entry name" value="Ald_DH_N"/>
</dbReference>
<comment type="caution">
    <text evidence="5">The sequence shown here is derived from an EMBL/GenBank/DDBJ whole genome shotgun (WGS) entry which is preliminary data.</text>
</comment>
<evidence type="ECO:0000256" key="2">
    <source>
        <dbReference type="ARBA" id="ARBA00047644"/>
    </source>
</evidence>